<keyword evidence="2" id="KW-1133">Transmembrane helix</keyword>
<dbReference type="AlphaFoldDB" id="A0A517QY71"/>
<feature type="domain" description="STAS" evidence="3">
    <location>
        <begin position="44"/>
        <end position="125"/>
    </location>
</feature>
<proteinExistence type="predicted"/>
<evidence type="ECO:0000256" key="2">
    <source>
        <dbReference type="SAM" id="Phobius"/>
    </source>
</evidence>
<organism evidence="4 5">
    <name type="scientific">Stratiformator vulcanicus</name>
    <dbReference type="NCBI Taxonomy" id="2527980"/>
    <lineage>
        <taxon>Bacteria</taxon>
        <taxon>Pseudomonadati</taxon>
        <taxon>Planctomycetota</taxon>
        <taxon>Planctomycetia</taxon>
        <taxon>Planctomycetales</taxon>
        <taxon>Planctomycetaceae</taxon>
        <taxon>Stratiformator</taxon>
    </lineage>
</organism>
<protein>
    <recommendedName>
        <fullName evidence="3">STAS domain-containing protein</fullName>
    </recommendedName>
</protein>
<reference evidence="4 5" key="1">
    <citation type="submission" date="2019-02" db="EMBL/GenBank/DDBJ databases">
        <title>Deep-cultivation of Planctomycetes and their phenomic and genomic characterization uncovers novel biology.</title>
        <authorList>
            <person name="Wiegand S."/>
            <person name="Jogler M."/>
            <person name="Boedeker C."/>
            <person name="Pinto D."/>
            <person name="Vollmers J."/>
            <person name="Rivas-Marin E."/>
            <person name="Kohn T."/>
            <person name="Peeters S.H."/>
            <person name="Heuer A."/>
            <person name="Rast P."/>
            <person name="Oberbeckmann S."/>
            <person name="Bunk B."/>
            <person name="Jeske O."/>
            <person name="Meyerdierks A."/>
            <person name="Storesund J.E."/>
            <person name="Kallscheuer N."/>
            <person name="Luecker S."/>
            <person name="Lage O.M."/>
            <person name="Pohl T."/>
            <person name="Merkel B.J."/>
            <person name="Hornburger P."/>
            <person name="Mueller R.-W."/>
            <person name="Bruemmer F."/>
            <person name="Labrenz M."/>
            <person name="Spormann A.M."/>
            <person name="Op den Camp H."/>
            <person name="Overmann J."/>
            <person name="Amann R."/>
            <person name="Jetten M.S.M."/>
            <person name="Mascher T."/>
            <person name="Medema M.H."/>
            <person name="Devos D.P."/>
            <person name="Kaster A.-K."/>
            <person name="Ovreas L."/>
            <person name="Rohde M."/>
            <person name="Galperin M.Y."/>
            <person name="Jogler C."/>
        </authorList>
    </citation>
    <scope>NUCLEOTIDE SEQUENCE [LARGE SCALE GENOMIC DNA]</scope>
    <source>
        <strain evidence="4 5">Pan189</strain>
    </source>
</reference>
<feature type="region of interest" description="Disordered" evidence="1">
    <location>
        <begin position="192"/>
        <end position="228"/>
    </location>
</feature>
<feature type="compositionally biased region" description="Low complexity" evidence="1">
    <location>
        <begin position="296"/>
        <end position="308"/>
    </location>
</feature>
<evidence type="ECO:0000256" key="1">
    <source>
        <dbReference type="SAM" id="MobiDB-lite"/>
    </source>
</evidence>
<accession>A0A517QY71</accession>
<feature type="transmembrane region" description="Helical" evidence="2">
    <location>
        <begin position="142"/>
        <end position="160"/>
    </location>
</feature>
<dbReference type="Proteomes" id="UP000317318">
    <property type="component" value="Chromosome"/>
</dbReference>
<dbReference type="EMBL" id="CP036268">
    <property type="protein sequence ID" value="QDT36609.1"/>
    <property type="molecule type" value="Genomic_DNA"/>
</dbReference>
<dbReference type="Gene3D" id="3.30.750.24">
    <property type="entry name" value="STAS domain"/>
    <property type="match status" value="1"/>
</dbReference>
<evidence type="ECO:0000313" key="5">
    <source>
        <dbReference type="Proteomes" id="UP000317318"/>
    </source>
</evidence>
<dbReference type="SUPFAM" id="SSF52091">
    <property type="entry name" value="SpoIIaa-like"/>
    <property type="match status" value="1"/>
</dbReference>
<dbReference type="OrthoDB" id="283723at2"/>
<sequence>MDATLHETASHSIFMVEPRGDTLVISPKGERAGFSNVDFAVELKRIQQLLASRRYKNVIVDLSLSNYFGSEMIGVINGLLEQAQRNGGRGGVCEISPDMMKGLRIMNLDSHWPIYPSRSQAASELVNESLGQRTSRIAFGRIAKIAIAIPAIIVIAWLGWSAASMIDLRPERALHSEMRSILREYRRVKNQPAGTVKDEAMKSLASRTKSVRRQLDAEEPKTPIQRKLSSAAGRMLGLLLYDQPTDTGIERSVQDELEAAKAMLDGNAPAEDAAKPSTTPTDAPADSQEESEPEPEAGSATESAEVSA</sequence>
<dbReference type="Pfam" id="PF01740">
    <property type="entry name" value="STAS"/>
    <property type="match status" value="1"/>
</dbReference>
<gene>
    <name evidence="4" type="ORF">Pan189_09690</name>
</gene>
<evidence type="ECO:0000313" key="4">
    <source>
        <dbReference type="EMBL" id="QDT36609.1"/>
    </source>
</evidence>
<keyword evidence="2" id="KW-0472">Membrane</keyword>
<feature type="region of interest" description="Disordered" evidence="1">
    <location>
        <begin position="259"/>
        <end position="308"/>
    </location>
</feature>
<dbReference type="PROSITE" id="PS50801">
    <property type="entry name" value="STAS"/>
    <property type="match status" value="1"/>
</dbReference>
<dbReference type="KEGG" id="svp:Pan189_09690"/>
<evidence type="ECO:0000259" key="3">
    <source>
        <dbReference type="PROSITE" id="PS50801"/>
    </source>
</evidence>
<dbReference type="RefSeq" id="WP_145362800.1">
    <property type="nucleotide sequence ID" value="NZ_CP036268.1"/>
</dbReference>
<dbReference type="CDD" id="cd07043">
    <property type="entry name" value="STAS_anti-anti-sigma_factors"/>
    <property type="match status" value="1"/>
</dbReference>
<keyword evidence="2" id="KW-0812">Transmembrane</keyword>
<dbReference type="InterPro" id="IPR036513">
    <property type="entry name" value="STAS_dom_sf"/>
</dbReference>
<dbReference type="InterPro" id="IPR002645">
    <property type="entry name" value="STAS_dom"/>
</dbReference>
<keyword evidence="5" id="KW-1185">Reference proteome</keyword>
<name>A0A517QY71_9PLAN</name>